<evidence type="ECO:0000313" key="4">
    <source>
        <dbReference type="EMBL" id="MFC0214929.1"/>
    </source>
</evidence>
<keyword evidence="5" id="KW-1185">Reference proteome</keyword>
<dbReference type="EMBL" id="JBHLWN010000077">
    <property type="protein sequence ID" value="MFC0214929.1"/>
    <property type="molecule type" value="Genomic_DNA"/>
</dbReference>
<dbReference type="PANTHER" id="PTHR48105">
    <property type="entry name" value="THIOREDOXIN REDUCTASE 1-RELATED-RELATED"/>
    <property type="match status" value="1"/>
</dbReference>
<dbReference type="PRINTS" id="PR00469">
    <property type="entry name" value="PNDRDTASEII"/>
</dbReference>
<dbReference type="InterPro" id="IPR050097">
    <property type="entry name" value="Ferredoxin-NADP_redctase_2"/>
</dbReference>
<dbReference type="InterPro" id="IPR036188">
    <property type="entry name" value="FAD/NAD-bd_sf"/>
</dbReference>
<evidence type="ECO:0000256" key="3">
    <source>
        <dbReference type="ARBA" id="ARBA00023002"/>
    </source>
</evidence>
<dbReference type="NCBIfam" id="TIGR04018">
    <property type="entry name" value="Bthiol_YpdA"/>
    <property type="match status" value="1"/>
</dbReference>
<protein>
    <submittedName>
        <fullName evidence="4">YpdA family putative bacillithiol disulfide reductase</fullName>
    </submittedName>
</protein>
<dbReference type="Proteomes" id="UP001589776">
    <property type="component" value="Unassembled WGS sequence"/>
</dbReference>
<evidence type="ECO:0000256" key="2">
    <source>
        <dbReference type="ARBA" id="ARBA00022630"/>
    </source>
</evidence>
<gene>
    <name evidence="4" type="ORF">ACFFK0_21195</name>
</gene>
<dbReference type="InterPro" id="IPR023856">
    <property type="entry name" value="Bdr"/>
</dbReference>
<evidence type="ECO:0000256" key="1">
    <source>
        <dbReference type="ARBA" id="ARBA00001974"/>
    </source>
</evidence>
<accession>A0ABV6DQL3</accession>
<sequence>MEQAVIVGAGPCGLAAALELRKIGIDALILEKHCLAHSIYLYPVRMQFFSTADRLGIGDIPFSSPHTNPYRDEALSYYRSVAAHAGLRIRSYEEVTAIRPIPSDGDAAFEVVSKDRAGTVRITSARRVIVATGYFDHPNLLGIPGEELPNVTHYYREAHPYTGTKVAIIGGNNSAVDAAMDLIKVGASVTIVYRGDEASQSVKPWVKPLFQAAVANGRIAMRYRSRVIAIQPRSITVESAAEDGAVRREEWDNDFVLALTGYRPNRKLLEDAGVQVEELTDKPLINPDTMETNVPGLYVAGVIASGRNANEIFIESGRFHGVHIAKHIAAQRAVAASRS</sequence>
<name>A0ABV6DQL3_9BACL</name>
<organism evidence="4 5">
    <name type="scientific">Paenibacillus chartarius</name>
    <dbReference type="NCBI Taxonomy" id="747481"/>
    <lineage>
        <taxon>Bacteria</taxon>
        <taxon>Bacillati</taxon>
        <taxon>Bacillota</taxon>
        <taxon>Bacilli</taxon>
        <taxon>Bacillales</taxon>
        <taxon>Paenibacillaceae</taxon>
        <taxon>Paenibacillus</taxon>
    </lineage>
</organism>
<keyword evidence="2" id="KW-0285">Flavoprotein</keyword>
<proteinExistence type="predicted"/>
<keyword evidence="3" id="KW-0560">Oxidoreductase</keyword>
<dbReference type="PRINTS" id="PR00368">
    <property type="entry name" value="FADPNR"/>
</dbReference>
<dbReference type="Gene3D" id="3.50.50.60">
    <property type="entry name" value="FAD/NAD(P)-binding domain"/>
    <property type="match status" value="1"/>
</dbReference>
<dbReference type="SUPFAM" id="SSF51905">
    <property type="entry name" value="FAD/NAD(P)-binding domain"/>
    <property type="match status" value="1"/>
</dbReference>
<comment type="cofactor">
    <cofactor evidence="1">
        <name>FAD</name>
        <dbReference type="ChEBI" id="CHEBI:57692"/>
    </cofactor>
</comment>
<reference evidence="4 5" key="1">
    <citation type="submission" date="2024-09" db="EMBL/GenBank/DDBJ databases">
        <authorList>
            <person name="Sun Q."/>
            <person name="Mori K."/>
        </authorList>
    </citation>
    <scope>NUCLEOTIDE SEQUENCE [LARGE SCALE GENOMIC DNA]</scope>
    <source>
        <strain evidence="4 5">CCM 7759</strain>
    </source>
</reference>
<dbReference type="RefSeq" id="WP_377472355.1">
    <property type="nucleotide sequence ID" value="NZ_JBHLWN010000077.1"/>
</dbReference>
<evidence type="ECO:0000313" key="5">
    <source>
        <dbReference type="Proteomes" id="UP001589776"/>
    </source>
</evidence>
<comment type="caution">
    <text evidence="4">The sequence shown here is derived from an EMBL/GenBank/DDBJ whole genome shotgun (WGS) entry which is preliminary data.</text>
</comment>
<dbReference type="Pfam" id="PF13738">
    <property type="entry name" value="Pyr_redox_3"/>
    <property type="match status" value="1"/>
</dbReference>